<name>A0A9J5XDY0_SOLCO</name>
<evidence type="ECO:0000313" key="1">
    <source>
        <dbReference type="EMBL" id="KAG5585420.1"/>
    </source>
</evidence>
<proteinExistence type="predicted"/>
<dbReference type="EMBL" id="JACXVP010000009">
    <property type="protein sequence ID" value="KAG5585420.1"/>
    <property type="molecule type" value="Genomic_DNA"/>
</dbReference>
<dbReference type="AlphaFoldDB" id="A0A9J5XDY0"/>
<gene>
    <name evidence="1" type="ORF">H5410_045854</name>
</gene>
<evidence type="ECO:0000313" key="2">
    <source>
        <dbReference type="Proteomes" id="UP000824120"/>
    </source>
</evidence>
<sequence length="188" mass="20427">MDSKKHSMDVDRASTHSTRVSAFDEARRPKLGMNLEVRHIFQHLESSGAAKALTAYLITSVPQYLVVGGLSFSEGTPQVGAVLAPMEWIGHNLTLFLSDQELSHGLIGGHALRLTLMVVRGFAISIAVITFHFESSVQTSHGGQSGPLGVRSHVTPIGSLQKVALDNDFLNAQVQLANYSSKFYRGRQ</sequence>
<reference evidence="1 2" key="1">
    <citation type="submission" date="2020-09" db="EMBL/GenBank/DDBJ databases">
        <title>De no assembly of potato wild relative species, Solanum commersonii.</title>
        <authorList>
            <person name="Cho K."/>
        </authorList>
    </citation>
    <scope>NUCLEOTIDE SEQUENCE [LARGE SCALE GENOMIC DNA]</scope>
    <source>
        <strain evidence="1">LZ3.2</strain>
        <tissue evidence="1">Leaf</tissue>
    </source>
</reference>
<keyword evidence="2" id="KW-1185">Reference proteome</keyword>
<dbReference type="Proteomes" id="UP000824120">
    <property type="component" value="Chromosome 9"/>
</dbReference>
<accession>A0A9J5XDY0</accession>
<feature type="non-terminal residue" evidence="1">
    <location>
        <position position="1"/>
    </location>
</feature>
<protein>
    <submittedName>
        <fullName evidence="1">Uncharacterized protein</fullName>
    </submittedName>
</protein>
<organism evidence="1 2">
    <name type="scientific">Solanum commersonii</name>
    <name type="common">Commerson's wild potato</name>
    <name type="synonym">Commerson's nightshade</name>
    <dbReference type="NCBI Taxonomy" id="4109"/>
    <lineage>
        <taxon>Eukaryota</taxon>
        <taxon>Viridiplantae</taxon>
        <taxon>Streptophyta</taxon>
        <taxon>Embryophyta</taxon>
        <taxon>Tracheophyta</taxon>
        <taxon>Spermatophyta</taxon>
        <taxon>Magnoliopsida</taxon>
        <taxon>eudicotyledons</taxon>
        <taxon>Gunneridae</taxon>
        <taxon>Pentapetalae</taxon>
        <taxon>asterids</taxon>
        <taxon>lamiids</taxon>
        <taxon>Solanales</taxon>
        <taxon>Solanaceae</taxon>
        <taxon>Solanoideae</taxon>
        <taxon>Solaneae</taxon>
        <taxon>Solanum</taxon>
    </lineage>
</organism>
<comment type="caution">
    <text evidence="1">The sequence shown here is derived from an EMBL/GenBank/DDBJ whole genome shotgun (WGS) entry which is preliminary data.</text>
</comment>